<feature type="transmembrane region" description="Helical" evidence="6">
    <location>
        <begin position="194"/>
        <end position="212"/>
    </location>
</feature>
<dbReference type="PANTHER" id="PTHR23427">
    <property type="entry name" value="SURFEIT LOCUS PROTEIN"/>
    <property type="match status" value="1"/>
</dbReference>
<evidence type="ECO:0000256" key="6">
    <source>
        <dbReference type="RuleBase" id="RU363076"/>
    </source>
</evidence>
<organism evidence="7 8">
    <name type="scientific">Candidatus Pelagibacter giovannonii</name>
    <dbReference type="NCBI Taxonomy" id="2563896"/>
    <lineage>
        <taxon>Bacteria</taxon>
        <taxon>Pseudomonadati</taxon>
        <taxon>Pseudomonadota</taxon>
        <taxon>Alphaproteobacteria</taxon>
        <taxon>Candidatus Pelagibacterales</taxon>
        <taxon>Candidatus Pelagibacteraceae</taxon>
        <taxon>Candidatus Pelagibacter</taxon>
    </lineage>
</organism>
<gene>
    <name evidence="7" type="ORF">E5R92_05645</name>
</gene>
<accession>A0A6H1Q358</accession>
<keyword evidence="6" id="KW-1003">Cell membrane</keyword>
<reference evidence="7 8" key="1">
    <citation type="journal article" date="2020" name="Nat. Microbiol.">
        <title>Lysogenic host-virus interactions in SAR11 marine bacteria.</title>
        <authorList>
            <person name="Morris R.M."/>
            <person name="Cain K.R."/>
            <person name="Hvorecny K.L."/>
            <person name="Kollman J.M."/>
        </authorList>
    </citation>
    <scope>NUCLEOTIDE SEQUENCE [LARGE SCALE GENOMIC DNA]</scope>
    <source>
        <strain evidence="7 8">NP1</strain>
    </source>
</reference>
<dbReference type="Proteomes" id="UP000501094">
    <property type="component" value="Chromosome"/>
</dbReference>
<dbReference type="Pfam" id="PF02104">
    <property type="entry name" value="SURF1"/>
    <property type="match status" value="1"/>
</dbReference>
<comment type="subcellular location">
    <subcellularLocation>
        <location evidence="6">Cell membrane</location>
        <topology evidence="6">Multi-pass membrane protein</topology>
    </subcellularLocation>
    <subcellularLocation>
        <location evidence="1">Membrane</location>
    </subcellularLocation>
</comment>
<feature type="transmembrane region" description="Helical" evidence="6">
    <location>
        <begin position="6"/>
        <end position="27"/>
    </location>
</feature>
<dbReference type="AlphaFoldDB" id="A0A6H1Q358"/>
<keyword evidence="5 6" id="KW-0472">Membrane</keyword>
<dbReference type="RefSeq" id="WP_168607123.1">
    <property type="nucleotide sequence ID" value="NZ_CP038852.1"/>
</dbReference>
<dbReference type="PANTHER" id="PTHR23427:SF2">
    <property type="entry name" value="SURFEIT LOCUS PROTEIN 1"/>
    <property type="match status" value="1"/>
</dbReference>
<keyword evidence="8" id="KW-1185">Reference proteome</keyword>
<evidence type="ECO:0000256" key="2">
    <source>
        <dbReference type="ARBA" id="ARBA00007165"/>
    </source>
</evidence>
<evidence type="ECO:0000313" key="7">
    <source>
        <dbReference type="EMBL" id="QIZ21264.1"/>
    </source>
</evidence>
<proteinExistence type="inferred from homology"/>
<comment type="similarity">
    <text evidence="2 6">Belongs to the SURF1 family.</text>
</comment>
<keyword evidence="3 6" id="KW-0812">Transmembrane</keyword>
<evidence type="ECO:0000256" key="5">
    <source>
        <dbReference type="ARBA" id="ARBA00023136"/>
    </source>
</evidence>
<dbReference type="EMBL" id="CP038852">
    <property type="protein sequence ID" value="QIZ21264.1"/>
    <property type="molecule type" value="Genomic_DNA"/>
</dbReference>
<dbReference type="InterPro" id="IPR002994">
    <property type="entry name" value="Surf1/Shy1"/>
</dbReference>
<name>A0A6H1Q358_9PROT</name>
<dbReference type="KEGG" id="peg:E5R92_05645"/>
<protein>
    <recommendedName>
        <fullName evidence="6">SURF1-like protein</fullName>
    </recommendedName>
</protein>
<evidence type="ECO:0000256" key="3">
    <source>
        <dbReference type="ARBA" id="ARBA00022692"/>
    </source>
</evidence>
<evidence type="ECO:0000256" key="4">
    <source>
        <dbReference type="ARBA" id="ARBA00022989"/>
    </source>
</evidence>
<evidence type="ECO:0000256" key="1">
    <source>
        <dbReference type="ARBA" id="ARBA00004370"/>
    </source>
</evidence>
<dbReference type="PROSITE" id="PS50895">
    <property type="entry name" value="SURF1"/>
    <property type="match status" value="1"/>
</dbReference>
<dbReference type="GO" id="GO:0005886">
    <property type="term" value="C:plasma membrane"/>
    <property type="evidence" value="ECO:0007669"/>
    <property type="project" value="UniProtKB-SubCell"/>
</dbReference>
<dbReference type="CDD" id="cd06662">
    <property type="entry name" value="SURF1"/>
    <property type="match status" value="1"/>
</dbReference>
<dbReference type="InterPro" id="IPR045214">
    <property type="entry name" value="Surf1/Surf4"/>
</dbReference>
<evidence type="ECO:0000313" key="8">
    <source>
        <dbReference type="Proteomes" id="UP000501094"/>
    </source>
</evidence>
<sequence>MRYKFLFSIFVFFFISVFISLGSWQIVRLNWKLDLINQIETSLKNNPVNLTTSTQKNYLRIKTNGSINFEKQIYLYNLNEKGKPGFEVVSPIKIGNKDYLLNRGWVPFDKKDNKILNVFDENNITGILKKQIKPNRFKPKNDLLNNYWFTLDRDDIFKFTGKKFSPYVIYLSGNNELPKPKLITANISNNHKKYAMTWFSLAISIFLLYLYFRKKNY</sequence>
<keyword evidence="4 6" id="KW-1133">Transmembrane helix</keyword>